<evidence type="ECO:0000313" key="2">
    <source>
        <dbReference type="Proteomes" id="UP001153334"/>
    </source>
</evidence>
<dbReference type="Proteomes" id="UP001153334">
    <property type="component" value="Unassembled WGS sequence"/>
</dbReference>
<comment type="caution">
    <text evidence="1">The sequence shown here is derived from an EMBL/GenBank/DDBJ whole genome shotgun (WGS) entry which is preliminary data.</text>
</comment>
<proteinExistence type="predicted"/>
<name>A0ACC2IAZ2_9PEZI</name>
<sequence length="221" mass="25040">MSNTRSTAQGPLVQGNGSRVQDSGDSAIEEVENLRKCALGFLYTYICLITHESDFAIAKEKRLLPLLDPSKGTEIEWEDWKQFSREVLAQHKPENVHWRFQRGELRLSRLNFFHRFTQSPLFTSYVRGWRGYGSLVSDNITWLVTATVFIALVLTALQVGLTTDQLMGNDAFIRFSYGFSVFSIVASVGAFFIVIIEVIYNIVKDNVGYSKKRKAAAKEVV</sequence>
<keyword evidence="2" id="KW-1185">Reference proteome</keyword>
<protein>
    <submittedName>
        <fullName evidence="1">Uncharacterized protein</fullName>
    </submittedName>
</protein>
<dbReference type="EMBL" id="JAPESX010001672">
    <property type="protein sequence ID" value="KAJ8112315.1"/>
    <property type="molecule type" value="Genomic_DNA"/>
</dbReference>
<accession>A0ACC2IAZ2</accession>
<reference evidence="1" key="1">
    <citation type="submission" date="2022-11" db="EMBL/GenBank/DDBJ databases">
        <title>Genome Sequence of Nemania bipapillata.</title>
        <authorList>
            <person name="Buettner E."/>
        </authorList>
    </citation>
    <scope>NUCLEOTIDE SEQUENCE</scope>
    <source>
        <strain evidence="1">CP14</strain>
    </source>
</reference>
<gene>
    <name evidence="1" type="ORF">ONZ43_g5422</name>
</gene>
<organism evidence="1 2">
    <name type="scientific">Nemania bipapillata</name>
    <dbReference type="NCBI Taxonomy" id="110536"/>
    <lineage>
        <taxon>Eukaryota</taxon>
        <taxon>Fungi</taxon>
        <taxon>Dikarya</taxon>
        <taxon>Ascomycota</taxon>
        <taxon>Pezizomycotina</taxon>
        <taxon>Sordariomycetes</taxon>
        <taxon>Xylariomycetidae</taxon>
        <taxon>Xylariales</taxon>
        <taxon>Xylariaceae</taxon>
        <taxon>Nemania</taxon>
    </lineage>
</organism>
<evidence type="ECO:0000313" key="1">
    <source>
        <dbReference type="EMBL" id="KAJ8112315.1"/>
    </source>
</evidence>